<proteinExistence type="predicted"/>
<dbReference type="OrthoDB" id="4505683at2759"/>
<dbReference type="GO" id="GO:0005576">
    <property type="term" value="C:extracellular region"/>
    <property type="evidence" value="ECO:0007669"/>
    <property type="project" value="UniProtKB-SubCell"/>
</dbReference>
<keyword evidence="2" id="KW-0964">Secreted</keyword>
<evidence type="ECO:0000256" key="4">
    <source>
        <dbReference type="ARBA" id="ARBA00023157"/>
    </source>
</evidence>
<dbReference type="SMART" id="SM00747">
    <property type="entry name" value="CFEM"/>
    <property type="match status" value="1"/>
</dbReference>
<reference evidence="7" key="1">
    <citation type="submission" date="2020-05" db="EMBL/GenBank/DDBJ databases">
        <title>Mycena genomes resolve the evolution of fungal bioluminescence.</title>
        <authorList>
            <person name="Tsai I.J."/>
        </authorList>
    </citation>
    <scope>NUCLEOTIDE SEQUENCE</scope>
    <source>
        <strain evidence="7">110903Hualien_Pintung</strain>
    </source>
</reference>
<protein>
    <submittedName>
        <fullName evidence="7">CFEM domain-containing protein</fullName>
    </submittedName>
</protein>
<comment type="caution">
    <text evidence="7">The sequence shown here is derived from an EMBL/GenBank/DDBJ whole genome shotgun (WGS) entry which is preliminary data.</text>
</comment>
<dbReference type="PROSITE" id="PS52012">
    <property type="entry name" value="CFEM"/>
    <property type="match status" value="1"/>
</dbReference>
<sequence length="194" mass="18743">MRASTFVAATAVMASVSAQAGTDTAVPPAASGLSQCAFGCIDEAATNGPCQIYTNTTCVCTNTDFQQTSMSCIQAHCPGDMAAAQALQQESCSGFSSSASVPASVTESVSESASKSSEAVTSSSTIPHVSESAAGVTATGTHIAPSIVSTEAGSGPVASASTTVKSSASGIAQSALLGPASAVLALLLGAAVVL</sequence>
<dbReference type="InterPro" id="IPR008427">
    <property type="entry name" value="Extracellular_membr_CFEM_dom"/>
</dbReference>
<evidence type="ECO:0000259" key="6">
    <source>
        <dbReference type="PROSITE" id="PS52012"/>
    </source>
</evidence>
<evidence type="ECO:0000256" key="2">
    <source>
        <dbReference type="ARBA" id="ARBA00022525"/>
    </source>
</evidence>
<evidence type="ECO:0000256" key="5">
    <source>
        <dbReference type="SAM" id="SignalP"/>
    </source>
</evidence>
<evidence type="ECO:0000313" key="7">
    <source>
        <dbReference type="EMBL" id="KAF7322834.1"/>
    </source>
</evidence>
<gene>
    <name evidence="7" type="ORF">HMN09_00062800</name>
</gene>
<evidence type="ECO:0000256" key="3">
    <source>
        <dbReference type="ARBA" id="ARBA00022729"/>
    </source>
</evidence>
<feature type="chain" id="PRO_5034416643" evidence="5">
    <location>
        <begin position="19"/>
        <end position="194"/>
    </location>
</feature>
<name>A0A8H6TTL2_MYCCL</name>
<feature type="signal peptide" evidence="5">
    <location>
        <begin position="1"/>
        <end position="18"/>
    </location>
</feature>
<dbReference type="EMBL" id="JACAZE010000001">
    <property type="protein sequence ID" value="KAF7322834.1"/>
    <property type="molecule type" value="Genomic_DNA"/>
</dbReference>
<dbReference type="Pfam" id="PF05730">
    <property type="entry name" value="CFEM"/>
    <property type="match status" value="1"/>
</dbReference>
<evidence type="ECO:0000256" key="1">
    <source>
        <dbReference type="ARBA" id="ARBA00004613"/>
    </source>
</evidence>
<feature type="domain" description="CFEM" evidence="6">
    <location>
        <begin position="8"/>
        <end position="116"/>
    </location>
</feature>
<keyword evidence="4" id="KW-1015">Disulfide bond</keyword>
<accession>A0A8H6TTL2</accession>
<keyword evidence="8" id="KW-1185">Reference proteome</keyword>
<evidence type="ECO:0000313" key="8">
    <source>
        <dbReference type="Proteomes" id="UP000613580"/>
    </source>
</evidence>
<organism evidence="7 8">
    <name type="scientific">Mycena chlorophos</name>
    <name type="common">Agaric fungus</name>
    <name type="synonym">Agaricus chlorophos</name>
    <dbReference type="NCBI Taxonomy" id="658473"/>
    <lineage>
        <taxon>Eukaryota</taxon>
        <taxon>Fungi</taxon>
        <taxon>Dikarya</taxon>
        <taxon>Basidiomycota</taxon>
        <taxon>Agaricomycotina</taxon>
        <taxon>Agaricomycetes</taxon>
        <taxon>Agaricomycetidae</taxon>
        <taxon>Agaricales</taxon>
        <taxon>Marasmiineae</taxon>
        <taxon>Mycenaceae</taxon>
        <taxon>Mycena</taxon>
    </lineage>
</organism>
<dbReference type="AlphaFoldDB" id="A0A8H6TTL2"/>
<dbReference type="Proteomes" id="UP000613580">
    <property type="component" value="Unassembled WGS sequence"/>
</dbReference>
<keyword evidence="3 5" id="KW-0732">Signal</keyword>
<comment type="subcellular location">
    <subcellularLocation>
        <location evidence="1">Secreted</location>
    </subcellularLocation>
</comment>